<reference evidence="3" key="2">
    <citation type="submission" date="2021-02" db="EMBL/GenBank/DDBJ databases">
        <title>Sulfurospirillum tamanensis sp. nov.</title>
        <authorList>
            <person name="Merkel A.Y."/>
        </authorList>
    </citation>
    <scope>NUCLEOTIDE SEQUENCE [LARGE SCALE GENOMIC DNA]</scope>
    <source>
        <strain evidence="3">T05b</strain>
    </source>
</reference>
<sequence>MNRLDKSLEEFDLIKLLIFLLLFLAMSLFMVLAFIVPNIKEHKREKASYGYELVTTGRVETVLQEKESQLQALRVENRKVIEAFVSRFDEERFVRFVSEFFEEVSLARLEQKEHEEDFVMYELKVTSLLKTPSKFYEFLESLKRYEGIVKADFPIEMRAEGGLIHATFNIKVFELKR</sequence>
<dbReference type="RefSeq" id="WP_205459229.1">
    <property type="nucleotide sequence ID" value="NZ_JAFHKK010000015.1"/>
</dbReference>
<organism evidence="2 3">
    <name type="scientific">Sulfurospirillum tamanense</name>
    <dbReference type="NCBI Taxonomy" id="2813362"/>
    <lineage>
        <taxon>Bacteria</taxon>
        <taxon>Pseudomonadati</taxon>
        <taxon>Campylobacterota</taxon>
        <taxon>Epsilonproteobacteria</taxon>
        <taxon>Campylobacterales</taxon>
        <taxon>Sulfurospirillaceae</taxon>
        <taxon>Sulfurospirillum</taxon>
    </lineage>
</organism>
<evidence type="ECO:0000313" key="2">
    <source>
        <dbReference type="EMBL" id="MBN2964680.1"/>
    </source>
</evidence>
<dbReference type="EMBL" id="JAFHKK010000015">
    <property type="protein sequence ID" value="MBN2964680.1"/>
    <property type="molecule type" value="Genomic_DNA"/>
</dbReference>
<evidence type="ECO:0000256" key="1">
    <source>
        <dbReference type="SAM" id="Phobius"/>
    </source>
</evidence>
<comment type="caution">
    <text evidence="2">The sequence shown here is derived from an EMBL/GenBank/DDBJ whole genome shotgun (WGS) entry which is preliminary data.</text>
</comment>
<reference evidence="2 3" key="1">
    <citation type="submission" date="2021-02" db="EMBL/GenBank/DDBJ databases">
        <title>Sulfurospirillum tamanensis sp. nov.</title>
        <authorList>
            <person name="Frolova A."/>
            <person name="Merkel A."/>
            <person name="Slobodkin A."/>
        </authorList>
    </citation>
    <scope>NUCLEOTIDE SEQUENCE [LARGE SCALE GENOMIC DNA]</scope>
    <source>
        <strain evidence="2 3">T05b</strain>
    </source>
</reference>
<gene>
    <name evidence="2" type="ORF">JWV37_07800</name>
</gene>
<dbReference type="Proteomes" id="UP000703590">
    <property type="component" value="Unassembled WGS sequence"/>
</dbReference>
<keyword evidence="3" id="KW-1185">Reference proteome</keyword>
<protein>
    <submittedName>
        <fullName evidence="2">Uncharacterized protein</fullName>
    </submittedName>
</protein>
<proteinExistence type="predicted"/>
<keyword evidence="1" id="KW-0472">Membrane</keyword>
<keyword evidence="1" id="KW-0812">Transmembrane</keyword>
<evidence type="ECO:0000313" key="3">
    <source>
        <dbReference type="Proteomes" id="UP000703590"/>
    </source>
</evidence>
<reference evidence="2 3" key="3">
    <citation type="submission" date="2021-02" db="EMBL/GenBank/DDBJ databases">
        <authorList>
            <person name="Merkel A.Y."/>
        </authorList>
    </citation>
    <scope>NUCLEOTIDE SEQUENCE [LARGE SCALE GENOMIC DNA]</scope>
    <source>
        <strain evidence="2 3">T05b</strain>
    </source>
</reference>
<name>A0ABS2WT37_9BACT</name>
<feature type="transmembrane region" description="Helical" evidence="1">
    <location>
        <begin position="13"/>
        <end position="36"/>
    </location>
</feature>
<accession>A0ABS2WT37</accession>
<keyword evidence="1" id="KW-1133">Transmembrane helix</keyword>